<evidence type="ECO:0000256" key="1">
    <source>
        <dbReference type="SAM" id="MobiDB-lite"/>
    </source>
</evidence>
<dbReference type="EMBL" id="JBGMDY010000004">
    <property type="protein sequence ID" value="KAL2339249.1"/>
    <property type="molecule type" value="Genomic_DNA"/>
</dbReference>
<dbReference type="Proteomes" id="UP001603857">
    <property type="component" value="Unassembled WGS sequence"/>
</dbReference>
<proteinExistence type="predicted"/>
<organism evidence="2 3">
    <name type="scientific">Flemingia macrophylla</name>
    <dbReference type="NCBI Taxonomy" id="520843"/>
    <lineage>
        <taxon>Eukaryota</taxon>
        <taxon>Viridiplantae</taxon>
        <taxon>Streptophyta</taxon>
        <taxon>Embryophyta</taxon>
        <taxon>Tracheophyta</taxon>
        <taxon>Spermatophyta</taxon>
        <taxon>Magnoliopsida</taxon>
        <taxon>eudicotyledons</taxon>
        <taxon>Gunneridae</taxon>
        <taxon>Pentapetalae</taxon>
        <taxon>rosids</taxon>
        <taxon>fabids</taxon>
        <taxon>Fabales</taxon>
        <taxon>Fabaceae</taxon>
        <taxon>Papilionoideae</taxon>
        <taxon>50 kb inversion clade</taxon>
        <taxon>NPAAA clade</taxon>
        <taxon>indigoferoid/millettioid clade</taxon>
        <taxon>Phaseoleae</taxon>
        <taxon>Flemingia</taxon>
    </lineage>
</organism>
<comment type="caution">
    <text evidence="2">The sequence shown here is derived from an EMBL/GenBank/DDBJ whole genome shotgun (WGS) entry which is preliminary data.</text>
</comment>
<evidence type="ECO:0000313" key="2">
    <source>
        <dbReference type="EMBL" id="KAL2339249.1"/>
    </source>
</evidence>
<accession>A0ABD1MTX9</accession>
<gene>
    <name evidence="2" type="ORF">Fmac_013695</name>
</gene>
<feature type="compositionally biased region" description="Polar residues" evidence="1">
    <location>
        <begin position="96"/>
        <end position="107"/>
    </location>
</feature>
<keyword evidence="3" id="KW-1185">Reference proteome</keyword>
<feature type="compositionally biased region" description="Low complexity" evidence="1">
    <location>
        <begin position="56"/>
        <end position="76"/>
    </location>
</feature>
<evidence type="ECO:0000313" key="3">
    <source>
        <dbReference type="Proteomes" id="UP001603857"/>
    </source>
</evidence>
<feature type="compositionally biased region" description="Basic and acidic residues" evidence="1">
    <location>
        <begin position="1"/>
        <end position="12"/>
    </location>
</feature>
<reference evidence="2 3" key="1">
    <citation type="submission" date="2024-08" db="EMBL/GenBank/DDBJ databases">
        <title>Insights into the chromosomal genome structure of Flemingia macrophylla.</title>
        <authorList>
            <person name="Ding Y."/>
            <person name="Zhao Y."/>
            <person name="Bi W."/>
            <person name="Wu M."/>
            <person name="Zhao G."/>
            <person name="Gong Y."/>
            <person name="Li W."/>
            <person name="Zhang P."/>
        </authorList>
    </citation>
    <scope>NUCLEOTIDE SEQUENCE [LARGE SCALE GENOMIC DNA]</scope>
    <source>
        <strain evidence="2">DYQJB</strain>
        <tissue evidence="2">Leaf</tissue>
    </source>
</reference>
<dbReference type="AlphaFoldDB" id="A0ABD1MTX9"/>
<sequence>MNRKANKIDDGKSSGGSNHRNPVPSAGEVGPAVPLHLQVVALSNRHHALHPPPPDQDQVPQHAHSPAALAPLLGGARNPKQRRGGGAGGADAPSDVLQQQHQGPRVL</sequence>
<protein>
    <submittedName>
        <fullName evidence="2">Uncharacterized protein</fullName>
    </submittedName>
</protein>
<name>A0ABD1MTX9_9FABA</name>
<feature type="region of interest" description="Disordered" evidence="1">
    <location>
        <begin position="1"/>
        <end position="107"/>
    </location>
</feature>